<evidence type="ECO:0000256" key="1">
    <source>
        <dbReference type="SAM" id="SignalP"/>
    </source>
</evidence>
<gene>
    <name evidence="2" type="ORF">H072_7799</name>
</gene>
<reference evidence="3" key="2">
    <citation type="submission" date="2013-04" db="EMBL/GenBank/DDBJ databases">
        <title>Genomic mechanisms accounting for the adaptation to parasitism in nematode-trapping fungi.</title>
        <authorList>
            <person name="Ahren D.G."/>
        </authorList>
    </citation>
    <scope>NUCLEOTIDE SEQUENCE [LARGE SCALE GENOMIC DNA]</scope>
    <source>
        <strain evidence="3">CBS 200.50</strain>
    </source>
</reference>
<dbReference type="OMA" id="HARCNKS"/>
<accession>S8ABH1</accession>
<dbReference type="EMBL" id="AQGS01000548">
    <property type="protein sequence ID" value="EPS38456.1"/>
    <property type="molecule type" value="Genomic_DNA"/>
</dbReference>
<evidence type="ECO:0000313" key="3">
    <source>
        <dbReference type="Proteomes" id="UP000015100"/>
    </source>
</evidence>
<name>S8ABH1_DACHA</name>
<keyword evidence="3" id="KW-1185">Reference proteome</keyword>
<reference evidence="2 3" key="1">
    <citation type="journal article" date="2013" name="PLoS Genet.">
        <title>Genomic mechanisms accounting for the adaptation to parasitism in nematode-trapping fungi.</title>
        <authorList>
            <person name="Meerupati T."/>
            <person name="Andersson K.M."/>
            <person name="Friman E."/>
            <person name="Kumar D."/>
            <person name="Tunlid A."/>
            <person name="Ahren D."/>
        </authorList>
    </citation>
    <scope>NUCLEOTIDE SEQUENCE [LARGE SCALE GENOMIC DNA]</scope>
    <source>
        <strain evidence="2 3">CBS 200.50</strain>
    </source>
</reference>
<organism evidence="2 3">
    <name type="scientific">Dactylellina haptotyla (strain CBS 200.50)</name>
    <name type="common">Nematode-trapping fungus</name>
    <name type="synonym">Monacrosporium haptotylum</name>
    <dbReference type="NCBI Taxonomy" id="1284197"/>
    <lineage>
        <taxon>Eukaryota</taxon>
        <taxon>Fungi</taxon>
        <taxon>Dikarya</taxon>
        <taxon>Ascomycota</taxon>
        <taxon>Pezizomycotina</taxon>
        <taxon>Orbiliomycetes</taxon>
        <taxon>Orbiliales</taxon>
        <taxon>Orbiliaceae</taxon>
        <taxon>Dactylellina</taxon>
    </lineage>
</organism>
<dbReference type="HOGENOM" id="CLU_2704744_0_0_1"/>
<protein>
    <submittedName>
        <fullName evidence="2">Uncharacterized protein</fullName>
    </submittedName>
</protein>
<sequence>MQFSMVAVLTTLAVVAQCAPVAAPAPFPGWSMEQCAKAKSKASPLLNAVCVLNCKNCVSMKLDCEALADACDI</sequence>
<keyword evidence="1" id="KW-0732">Signal</keyword>
<feature type="signal peptide" evidence="1">
    <location>
        <begin position="1"/>
        <end position="18"/>
    </location>
</feature>
<dbReference type="AlphaFoldDB" id="S8ABH1"/>
<dbReference type="Proteomes" id="UP000015100">
    <property type="component" value="Unassembled WGS sequence"/>
</dbReference>
<comment type="caution">
    <text evidence="2">The sequence shown here is derived from an EMBL/GenBank/DDBJ whole genome shotgun (WGS) entry which is preliminary data.</text>
</comment>
<evidence type="ECO:0000313" key="2">
    <source>
        <dbReference type="EMBL" id="EPS38456.1"/>
    </source>
</evidence>
<proteinExistence type="predicted"/>
<feature type="chain" id="PRO_5004547630" evidence="1">
    <location>
        <begin position="19"/>
        <end position="73"/>
    </location>
</feature>
<dbReference type="OrthoDB" id="10471562at2759"/>